<protein>
    <submittedName>
        <fullName evidence="1">Uncharacterized protein</fullName>
    </submittedName>
</protein>
<gene>
    <name evidence="1" type="ORF">GTP27_00105</name>
</gene>
<evidence type="ECO:0000313" key="1">
    <source>
        <dbReference type="EMBL" id="MYM37731.1"/>
    </source>
</evidence>
<keyword evidence="2" id="KW-1185">Reference proteome</keyword>
<dbReference type="Proteomes" id="UP000478090">
    <property type="component" value="Unassembled WGS sequence"/>
</dbReference>
<evidence type="ECO:0000313" key="2">
    <source>
        <dbReference type="Proteomes" id="UP000478090"/>
    </source>
</evidence>
<dbReference type="EMBL" id="WWCM01000001">
    <property type="protein sequence ID" value="MYM37731.1"/>
    <property type="molecule type" value="Genomic_DNA"/>
</dbReference>
<reference evidence="1 2" key="1">
    <citation type="submission" date="2019-12" db="EMBL/GenBank/DDBJ databases">
        <title>Novel species isolated from a subtropical stream in China.</title>
        <authorList>
            <person name="Lu H."/>
        </authorList>
    </citation>
    <scope>NUCLEOTIDE SEQUENCE [LARGE SCALE GENOMIC DNA]</scope>
    <source>
        <strain evidence="1 2">CY13W</strain>
    </source>
</reference>
<comment type="caution">
    <text evidence="1">The sequence shown here is derived from an EMBL/GenBank/DDBJ whole genome shotgun (WGS) entry which is preliminary data.</text>
</comment>
<organism evidence="1 2">
    <name type="scientific">Duganella qianjiadongensis</name>
    <dbReference type="NCBI Taxonomy" id="2692176"/>
    <lineage>
        <taxon>Bacteria</taxon>
        <taxon>Pseudomonadati</taxon>
        <taxon>Pseudomonadota</taxon>
        <taxon>Betaproteobacteria</taxon>
        <taxon>Burkholderiales</taxon>
        <taxon>Oxalobacteraceae</taxon>
        <taxon>Telluria group</taxon>
        <taxon>Duganella</taxon>
    </lineage>
</organism>
<proteinExistence type="predicted"/>
<name>A0ABW9VDM9_9BURK</name>
<sequence>MESITVVYLQGENRRSCPEQGVLIKDYPCSDDALNARVPDGYALAFFQDGKDRYLYNRQQGWKKITRGGTAEPQGTPQSD</sequence>
<accession>A0ABW9VDM9</accession>
<dbReference type="RefSeq" id="WP_161037173.1">
    <property type="nucleotide sequence ID" value="NZ_WWCM01000001.1"/>
</dbReference>